<dbReference type="NCBIfam" id="TIGR00305">
    <property type="entry name" value="putative toxin-antitoxin system toxin component, PIN family"/>
    <property type="match status" value="1"/>
</dbReference>
<dbReference type="PANTHER" id="PTHR34610">
    <property type="entry name" value="SSL7007 PROTEIN"/>
    <property type="match status" value="1"/>
</dbReference>
<dbReference type="EMBL" id="FQZE01000072">
    <property type="protein sequence ID" value="SHK11275.1"/>
    <property type="molecule type" value="Genomic_DNA"/>
</dbReference>
<dbReference type="AlphaFoldDB" id="A0A1M6PTN0"/>
<dbReference type="STRING" id="1168035.SAMN05444280_1728"/>
<dbReference type="Pfam" id="PF13470">
    <property type="entry name" value="PIN_3"/>
    <property type="match status" value="1"/>
</dbReference>
<dbReference type="InterPro" id="IPR002716">
    <property type="entry name" value="PIN_dom"/>
</dbReference>
<dbReference type="RefSeq" id="WP_073174189.1">
    <property type="nucleotide sequence ID" value="NZ_FQZE01000072.1"/>
</dbReference>
<evidence type="ECO:0000313" key="3">
    <source>
        <dbReference type="Proteomes" id="UP000184050"/>
    </source>
</evidence>
<accession>A0A1M6PTN0</accession>
<evidence type="ECO:0000259" key="1">
    <source>
        <dbReference type="SMART" id="SM00670"/>
    </source>
</evidence>
<dbReference type="Gene3D" id="3.40.50.1010">
    <property type="entry name" value="5'-nuclease"/>
    <property type="match status" value="1"/>
</dbReference>
<proteinExistence type="predicted"/>
<protein>
    <recommendedName>
        <fullName evidence="1">PIN domain-containing protein</fullName>
    </recommendedName>
</protein>
<feature type="domain" description="PIN" evidence="1">
    <location>
        <begin position="4"/>
        <end position="116"/>
    </location>
</feature>
<name>A0A1M6PTN0_9BACT</name>
<reference evidence="2 3" key="1">
    <citation type="submission" date="2016-11" db="EMBL/GenBank/DDBJ databases">
        <authorList>
            <person name="Jaros S."/>
            <person name="Januszkiewicz K."/>
            <person name="Wedrychowicz H."/>
        </authorList>
    </citation>
    <scope>NUCLEOTIDE SEQUENCE [LARGE SCALE GENOMIC DNA]</scope>
    <source>
        <strain evidence="2 3">DSM 27063</strain>
    </source>
</reference>
<organism evidence="2 3">
    <name type="scientific">Tangfeifania diversioriginum</name>
    <dbReference type="NCBI Taxonomy" id="1168035"/>
    <lineage>
        <taxon>Bacteria</taxon>
        <taxon>Pseudomonadati</taxon>
        <taxon>Bacteroidota</taxon>
        <taxon>Bacteroidia</taxon>
        <taxon>Marinilabiliales</taxon>
        <taxon>Prolixibacteraceae</taxon>
        <taxon>Tangfeifania</taxon>
    </lineage>
</organism>
<dbReference type="InterPro" id="IPR029060">
    <property type="entry name" value="PIN-like_dom_sf"/>
</dbReference>
<dbReference type="InterPro" id="IPR002850">
    <property type="entry name" value="PIN_toxin-like"/>
</dbReference>
<dbReference type="SMART" id="SM00670">
    <property type="entry name" value="PINc"/>
    <property type="match status" value="1"/>
</dbReference>
<dbReference type="OrthoDB" id="597986at2"/>
<dbReference type="PANTHER" id="PTHR34610:SF4">
    <property type="entry name" value="SLL8027 PROTEIN"/>
    <property type="match status" value="1"/>
</dbReference>
<gene>
    <name evidence="2" type="ORF">SAMN05444280_1728</name>
</gene>
<dbReference type="SUPFAM" id="SSF88723">
    <property type="entry name" value="PIN domain-like"/>
    <property type="match status" value="1"/>
</dbReference>
<dbReference type="Proteomes" id="UP000184050">
    <property type="component" value="Unassembled WGS sequence"/>
</dbReference>
<sequence>MKKEVFILDTNIWISYLLSKKYDTLVKIILENTFEIATCKNLVTEFEQVLQRKKFKKYIRQNEINEAVKIHLKLCKFIDIELKANELTDRKDNYLLDLYRAAKASLLVTGDKQLHTEASKLGYKVITLAQFENTAG</sequence>
<keyword evidence="3" id="KW-1185">Reference proteome</keyword>
<evidence type="ECO:0000313" key="2">
    <source>
        <dbReference type="EMBL" id="SHK11275.1"/>
    </source>
</evidence>